<accession>A0ABS6FI87</accession>
<sequence length="104" mass="12551">MKADYVYILRCRDGSYYTGYTNDLEKRIEMHNEGKASKYTAPRIPVRFVFTQECKDKSDALKKEHFIKTLDRKDKEKLINYEIDLEETYQDYLIKRNEKSPKKI</sequence>
<keyword evidence="4" id="KW-1185">Reference proteome</keyword>
<dbReference type="PANTHER" id="PTHR34477:SF1">
    <property type="entry name" value="UPF0213 PROTEIN YHBQ"/>
    <property type="match status" value="1"/>
</dbReference>
<evidence type="ECO:0000259" key="2">
    <source>
        <dbReference type="PROSITE" id="PS50164"/>
    </source>
</evidence>
<evidence type="ECO:0000313" key="4">
    <source>
        <dbReference type="Proteomes" id="UP000783742"/>
    </source>
</evidence>
<feature type="domain" description="GIY-YIG" evidence="2">
    <location>
        <begin position="2"/>
        <end position="77"/>
    </location>
</feature>
<dbReference type="InterPro" id="IPR050190">
    <property type="entry name" value="UPF0213_domain"/>
</dbReference>
<dbReference type="InterPro" id="IPR000305">
    <property type="entry name" value="GIY-YIG_endonuc"/>
</dbReference>
<dbReference type="Pfam" id="PF01541">
    <property type="entry name" value="GIY-YIG"/>
    <property type="match status" value="1"/>
</dbReference>
<comment type="similarity">
    <text evidence="1">Belongs to the UPF0213 family.</text>
</comment>
<reference evidence="3 4" key="1">
    <citation type="submission" date="2021-06" db="EMBL/GenBank/DDBJ databases">
        <authorList>
            <person name="Sun Q."/>
            <person name="Li D."/>
        </authorList>
    </citation>
    <scope>NUCLEOTIDE SEQUENCE [LARGE SCALE GENOMIC DNA]</scope>
    <source>
        <strain evidence="3 4">MSJ-1</strain>
    </source>
</reference>
<evidence type="ECO:0000313" key="3">
    <source>
        <dbReference type="EMBL" id="MBU5669148.1"/>
    </source>
</evidence>
<dbReference type="CDD" id="cd10456">
    <property type="entry name" value="GIY-YIG_UPF0213"/>
    <property type="match status" value="1"/>
</dbReference>
<protein>
    <submittedName>
        <fullName evidence="3">GIY-YIG nuclease family protein</fullName>
    </submittedName>
</protein>
<proteinExistence type="inferred from homology"/>
<gene>
    <name evidence="3" type="ORF">KQI68_04745</name>
</gene>
<dbReference type="Proteomes" id="UP000783742">
    <property type="component" value="Unassembled WGS sequence"/>
</dbReference>
<dbReference type="EMBL" id="JAHLQO010000003">
    <property type="protein sequence ID" value="MBU5669148.1"/>
    <property type="molecule type" value="Genomic_DNA"/>
</dbReference>
<dbReference type="RefSeq" id="WP_216548994.1">
    <property type="nucleotide sequence ID" value="NZ_JAHLQO010000003.1"/>
</dbReference>
<comment type="caution">
    <text evidence="3">The sequence shown here is derived from an EMBL/GenBank/DDBJ whole genome shotgun (WGS) entry which is preliminary data.</text>
</comment>
<name>A0ABS6FI87_9FIRM</name>
<dbReference type="PROSITE" id="PS50164">
    <property type="entry name" value="GIY_YIG"/>
    <property type="match status" value="1"/>
</dbReference>
<evidence type="ECO:0000256" key="1">
    <source>
        <dbReference type="ARBA" id="ARBA00007435"/>
    </source>
</evidence>
<dbReference type="PANTHER" id="PTHR34477">
    <property type="entry name" value="UPF0213 PROTEIN YHBQ"/>
    <property type="match status" value="1"/>
</dbReference>
<organism evidence="3 4">
    <name type="scientific">Peptoniphilus ovalis</name>
    <dbReference type="NCBI Taxonomy" id="2841503"/>
    <lineage>
        <taxon>Bacteria</taxon>
        <taxon>Bacillati</taxon>
        <taxon>Bacillota</taxon>
        <taxon>Tissierellia</taxon>
        <taxon>Tissierellales</taxon>
        <taxon>Peptoniphilaceae</taxon>
        <taxon>Peptoniphilus</taxon>
    </lineage>
</organism>